<name>S6A9H5_SULDS</name>
<proteinExistence type="predicted"/>
<dbReference type="AlphaFoldDB" id="S6A9H5"/>
<dbReference type="Proteomes" id="UP000015559">
    <property type="component" value="Chromosome"/>
</dbReference>
<organism evidence="1 2">
    <name type="scientific">Sulfuricella denitrificans (strain DSM 22764 / NBRC 105220 / skB26)</name>
    <dbReference type="NCBI Taxonomy" id="1163617"/>
    <lineage>
        <taxon>Bacteria</taxon>
        <taxon>Pseudomonadati</taxon>
        <taxon>Pseudomonadota</taxon>
        <taxon>Betaproteobacteria</taxon>
        <taxon>Nitrosomonadales</taxon>
        <taxon>Sulfuricellaceae</taxon>
        <taxon>Sulfuricella</taxon>
    </lineage>
</organism>
<dbReference type="HOGENOM" id="CLU_2756341_0_0_4"/>
<gene>
    <name evidence="1" type="ORF">SCD_n00271</name>
</gene>
<sequence>MSAQIDEIDLVSGIGARVFSCALPESKLAEEYVCEHEILTYIQTVMGALAVPVRKHDLDHPGCDEQSGPV</sequence>
<dbReference type="EMBL" id="AP013066">
    <property type="protein sequence ID" value="BAN34120.1"/>
    <property type="molecule type" value="Genomic_DNA"/>
</dbReference>
<dbReference type="RefSeq" id="WP_009206935.1">
    <property type="nucleotide sequence ID" value="NC_022357.1"/>
</dbReference>
<protein>
    <submittedName>
        <fullName evidence="1">Uncharacterized protein</fullName>
    </submittedName>
</protein>
<accession>S6A9H5</accession>
<dbReference type="KEGG" id="sdr:SCD_n00271"/>
<keyword evidence="2" id="KW-1185">Reference proteome</keyword>
<reference evidence="1 2" key="1">
    <citation type="journal article" date="2012" name="Appl. Environ. Microbiol.">
        <title>Draft genome sequence of a psychrotolerant sulfur-oxidizing bacterium, Sulfuricella denitrificans skB26, and proteomic insights into cold adaptation.</title>
        <authorList>
            <person name="Watanabe T."/>
            <person name="Kojima H."/>
            <person name="Fukui M."/>
        </authorList>
    </citation>
    <scope>NUCLEOTIDE SEQUENCE [LARGE SCALE GENOMIC DNA]</scope>
    <source>
        <strain evidence="2">skB26</strain>
    </source>
</reference>
<evidence type="ECO:0000313" key="2">
    <source>
        <dbReference type="Proteomes" id="UP000015559"/>
    </source>
</evidence>
<evidence type="ECO:0000313" key="1">
    <source>
        <dbReference type="EMBL" id="BAN34120.1"/>
    </source>
</evidence>
<dbReference type="STRING" id="1163617.SCD_n00271"/>